<dbReference type="EMBL" id="CAOQHR010000001">
    <property type="protein sequence ID" value="CAI6269581.1"/>
    <property type="molecule type" value="Genomic_DNA"/>
</dbReference>
<reference evidence="1" key="1">
    <citation type="submission" date="2023-01" db="EMBL/GenBank/DDBJ databases">
        <authorList>
            <person name="Van Ghelder C."/>
            <person name="Rancurel C."/>
        </authorList>
    </citation>
    <scope>NUCLEOTIDE SEQUENCE</scope>
    <source>
        <strain evidence="1">CNCM I-4278</strain>
    </source>
</reference>
<sequence length="85" mass="9330">MSDNVYPCTTSLHGRLATIQPRLGNNARRATHCGCDRSSESSWNLNSLTDSDVQSTQVPVTPHATVTHQIPHLLPFDEQNDISST</sequence>
<dbReference type="Proteomes" id="UP001152607">
    <property type="component" value="Unassembled WGS sequence"/>
</dbReference>
<protein>
    <submittedName>
        <fullName evidence="1">Uncharacterized protein</fullName>
    </submittedName>
</protein>
<organism evidence="1 2">
    <name type="scientific">Periconia digitata</name>
    <dbReference type="NCBI Taxonomy" id="1303443"/>
    <lineage>
        <taxon>Eukaryota</taxon>
        <taxon>Fungi</taxon>
        <taxon>Dikarya</taxon>
        <taxon>Ascomycota</taxon>
        <taxon>Pezizomycotina</taxon>
        <taxon>Dothideomycetes</taxon>
        <taxon>Pleosporomycetidae</taxon>
        <taxon>Pleosporales</taxon>
        <taxon>Massarineae</taxon>
        <taxon>Periconiaceae</taxon>
        <taxon>Periconia</taxon>
    </lineage>
</organism>
<gene>
    <name evidence="1" type="ORF">PDIGIT_LOCUS1670</name>
</gene>
<proteinExistence type="predicted"/>
<accession>A0A9W4U4G2</accession>
<dbReference type="AlphaFoldDB" id="A0A9W4U4G2"/>
<comment type="caution">
    <text evidence="1">The sequence shown here is derived from an EMBL/GenBank/DDBJ whole genome shotgun (WGS) entry which is preliminary data.</text>
</comment>
<evidence type="ECO:0000313" key="2">
    <source>
        <dbReference type="Proteomes" id="UP001152607"/>
    </source>
</evidence>
<evidence type="ECO:0000313" key="1">
    <source>
        <dbReference type="EMBL" id="CAI6269581.1"/>
    </source>
</evidence>
<name>A0A9W4U4G2_9PLEO</name>
<keyword evidence="2" id="KW-1185">Reference proteome</keyword>